<dbReference type="Proteomes" id="UP000198749">
    <property type="component" value="Unassembled WGS sequence"/>
</dbReference>
<evidence type="ECO:0000256" key="5">
    <source>
        <dbReference type="ARBA" id="ARBA00022823"/>
    </source>
</evidence>
<dbReference type="Gene3D" id="3.30.559.10">
    <property type="entry name" value="Chloramphenicol acetyltransferase-like domain"/>
    <property type="match status" value="1"/>
</dbReference>
<dbReference type="GO" id="GO:0016407">
    <property type="term" value="F:acetyltransferase activity"/>
    <property type="evidence" value="ECO:0007669"/>
    <property type="project" value="TreeGrafter"/>
</dbReference>
<dbReference type="SUPFAM" id="SSF47005">
    <property type="entry name" value="Peripheral subunit-binding domain of 2-oxo acid dehydrogenase complex"/>
    <property type="match status" value="1"/>
</dbReference>
<evidence type="ECO:0000256" key="6">
    <source>
        <dbReference type="ARBA" id="ARBA00023315"/>
    </source>
</evidence>
<proteinExistence type="inferred from homology"/>
<keyword evidence="5 7" id="KW-0450">Lipoyl</keyword>
<dbReference type="GO" id="GO:0005737">
    <property type="term" value="C:cytoplasm"/>
    <property type="evidence" value="ECO:0007669"/>
    <property type="project" value="TreeGrafter"/>
</dbReference>
<evidence type="ECO:0000256" key="3">
    <source>
        <dbReference type="ARBA" id="ARBA00011484"/>
    </source>
</evidence>
<comment type="similarity">
    <text evidence="2 7">Belongs to the 2-oxoacid dehydrogenase family.</text>
</comment>
<keyword evidence="11" id="KW-1185">Reference proteome</keyword>
<comment type="subunit">
    <text evidence="3">Forms a 24-polypeptide structural core with octahedral symmetry.</text>
</comment>
<keyword evidence="6 7" id="KW-0012">Acyltransferase</keyword>
<dbReference type="PANTHER" id="PTHR43178:SF12">
    <property type="entry name" value="DIHYDROLIPOAMIDE ACETYLTRANSFERASE COMPONENT OF PYRUVATE DEHYDROGENASE COMPLEX"/>
    <property type="match status" value="1"/>
</dbReference>
<evidence type="ECO:0000256" key="4">
    <source>
        <dbReference type="ARBA" id="ARBA00022679"/>
    </source>
</evidence>
<sequence length="371" mass="39912">MKYFKLPDLGEGLPEAEIVEWKINEGDQVKADQILATVETAKAIIEIPSPQDGVIAHLFGQAGDTIHTGEPLLEFAGEEDDSGTVVGELKRETSSAADDDFFIGAAPSTRAHSQQMTPAVRSLANRLNVDTENLKGSGRNGQLTSDDIERMAKTDRTHGKAAPLRGVRKQMARNMALAHAEVVPVTLHEDADINGWAAGEDITMRLIHAIAAGCKAEPALNTWFDGQQLARRVLSQINLGVAVDTEKGLFVPVLRDIGNRSLDNIREGLNRLRQDVIERTIPPSELQGGSITLSNFGTIAGRYASPIVVPPTVAILGAGVIRDQVMPVAGEIAIRRVMPLSLTFDHRAATGGEAARFMRAVINDLAKESIS</sequence>
<evidence type="ECO:0000313" key="11">
    <source>
        <dbReference type="Proteomes" id="UP000198749"/>
    </source>
</evidence>
<dbReference type="InterPro" id="IPR000089">
    <property type="entry name" value="Biotin_lipoyl"/>
</dbReference>
<reference evidence="11" key="1">
    <citation type="submission" date="2016-10" db="EMBL/GenBank/DDBJ databases">
        <authorList>
            <person name="Varghese N."/>
            <person name="Submissions S."/>
        </authorList>
    </citation>
    <scope>NUCLEOTIDE SEQUENCE [LARGE SCALE GENOMIC DNA]</scope>
    <source>
        <strain evidence="11">DSM 18887</strain>
    </source>
</reference>
<dbReference type="OrthoDB" id="9805770at2"/>
<dbReference type="Pfam" id="PF00198">
    <property type="entry name" value="2-oxoacid_dh"/>
    <property type="match status" value="1"/>
</dbReference>
<feature type="domain" description="Peripheral subunit-binding (PSBD)" evidence="9">
    <location>
        <begin position="115"/>
        <end position="152"/>
    </location>
</feature>
<organism evidence="10 11">
    <name type="scientific">Amphritea atlantica</name>
    <dbReference type="NCBI Taxonomy" id="355243"/>
    <lineage>
        <taxon>Bacteria</taxon>
        <taxon>Pseudomonadati</taxon>
        <taxon>Pseudomonadota</taxon>
        <taxon>Gammaproteobacteria</taxon>
        <taxon>Oceanospirillales</taxon>
        <taxon>Oceanospirillaceae</taxon>
        <taxon>Amphritea</taxon>
    </lineage>
</organism>
<dbReference type="InterPro" id="IPR050743">
    <property type="entry name" value="2-oxoacid_DH_E2_comp"/>
</dbReference>
<evidence type="ECO:0000256" key="7">
    <source>
        <dbReference type="RuleBase" id="RU003423"/>
    </source>
</evidence>
<comment type="cofactor">
    <cofactor evidence="1 7">
        <name>(R)-lipoate</name>
        <dbReference type="ChEBI" id="CHEBI:83088"/>
    </cofactor>
</comment>
<dbReference type="STRING" id="355243.SAMN03080615_03022"/>
<keyword evidence="4 7" id="KW-0808">Transferase</keyword>
<dbReference type="InterPro" id="IPR023213">
    <property type="entry name" value="CAT-like_dom_sf"/>
</dbReference>
<dbReference type="PROSITE" id="PS00189">
    <property type="entry name" value="LIPOYL"/>
    <property type="match status" value="1"/>
</dbReference>
<dbReference type="EC" id="2.3.1.-" evidence="7"/>
<dbReference type="InterPro" id="IPR001078">
    <property type="entry name" value="2-oxoacid_DH_actylTfrase"/>
</dbReference>
<dbReference type="PROSITE" id="PS51826">
    <property type="entry name" value="PSBD"/>
    <property type="match status" value="1"/>
</dbReference>
<dbReference type="InterPro" id="IPR036625">
    <property type="entry name" value="E3-bd_dom_sf"/>
</dbReference>
<accession>A0A1H9JHL2</accession>
<dbReference type="PANTHER" id="PTHR43178">
    <property type="entry name" value="DIHYDROLIPOAMIDE ACETYLTRANSFERASE COMPONENT OF PYRUVATE DEHYDROGENASE COMPLEX"/>
    <property type="match status" value="1"/>
</dbReference>
<evidence type="ECO:0000256" key="2">
    <source>
        <dbReference type="ARBA" id="ARBA00007317"/>
    </source>
</evidence>
<dbReference type="EMBL" id="FOGB01000009">
    <property type="protein sequence ID" value="SEQ86326.1"/>
    <property type="molecule type" value="Genomic_DNA"/>
</dbReference>
<keyword evidence="10" id="KW-0670">Pyruvate</keyword>
<protein>
    <recommendedName>
        <fullName evidence="7">Dihydrolipoamide acetyltransferase component of pyruvate dehydrogenase complex</fullName>
        <ecNumber evidence="7">2.3.1.-</ecNumber>
    </recommendedName>
</protein>
<dbReference type="CDD" id="cd06849">
    <property type="entry name" value="lipoyl_domain"/>
    <property type="match status" value="1"/>
</dbReference>
<dbReference type="InterPro" id="IPR003016">
    <property type="entry name" value="2-oxoA_DH_lipoyl-BS"/>
</dbReference>
<dbReference type="SUPFAM" id="SSF52777">
    <property type="entry name" value="CoA-dependent acyltransferases"/>
    <property type="match status" value="1"/>
</dbReference>
<dbReference type="PROSITE" id="PS50968">
    <property type="entry name" value="BIOTINYL_LIPOYL"/>
    <property type="match status" value="1"/>
</dbReference>
<dbReference type="Pfam" id="PF00364">
    <property type="entry name" value="Biotin_lipoyl"/>
    <property type="match status" value="1"/>
</dbReference>
<evidence type="ECO:0000313" key="10">
    <source>
        <dbReference type="EMBL" id="SEQ86326.1"/>
    </source>
</evidence>
<evidence type="ECO:0000256" key="1">
    <source>
        <dbReference type="ARBA" id="ARBA00001938"/>
    </source>
</evidence>
<evidence type="ECO:0000259" key="9">
    <source>
        <dbReference type="PROSITE" id="PS51826"/>
    </source>
</evidence>
<dbReference type="SUPFAM" id="SSF51230">
    <property type="entry name" value="Single hybrid motif"/>
    <property type="match status" value="1"/>
</dbReference>
<dbReference type="Gene3D" id="4.10.320.10">
    <property type="entry name" value="E3-binding domain"/>
    <property type="match status" value="1"/>
</dbReference>
<dbReference type="RefSeq" id="WP_091359976.1">
    <property type="nucleotide sequence ID" value="NZ_AP025284.1"/>
</dbReference>
<dbReference type="AlphaFoldDB" id="A0A1H9JHL2"/>
<dbReference type="Pfam" id="PF02817">
    <property type="entry name" value="E3_binding"/>
    <property type="match status" value="1"/>
</dbReference>
<feature type="domain" description="Lipoyl-binding" evidence="8">
    <location>
        <begin position="1"/>
        <end position="76"/>
    </location>
</feature>
<evidence type="ECO:0000259" key="8">
    <source>
        <dbReference type="PROSITE" id="PS50968"/>
    </source>
</evidence>
<name>A0A1H9JHL2_9GAMM</name>
<gene>
    <name evidence="10" type="ORF">SAMN03080615_03022</name>
</gene>
<dbReference type="Gene3D" id="2.40.50.100">
    <property type="match status" value="1"/>
</dbReference>
<dbReference type="InterPro" id="IPR004167">
    <property type="entry name" value="PSBD"/>
</dbReference>
<dbReference type="GO" id="GO:0031405">
    <property type="term" value="F:lipoic acid binding"/>
    <property type="evidence" value="ECO:0007669"/>
    <property type="project" value="TreeGrafter"/>
</dbReference>
<dbReference type="InterPro" id="IPR011053">
    <property type="entry name" value="Single_hybrid_motif"/>
</dbReference>